<protein>
    <recommendedName>
        <fullName evidence="1">DUF6593 domain-containing protein</fullName>
    </recommendedName>
</protein>
<organism evidence="2 3">
    <name type="scientific">Cristinia sonorae</name>
    <dbReference type="NCBI Taxonomy" id="1940300"/>
    <lineage>
        <taxon>Eukaryota</taxon>
        <taxon>Fungi</taxon>
        <taxon>Dikarya</taxon>
        <taxon>Basidiomycota</taxon>
        <taxon>Agaricomycotina</taxon>
        <taxon>Agaricomycetes</taxon>
        <taxon>Agaricomycetidae</taxon>
        <taxon>Agaricales</taxon>
        <taxon>Pleurotineae</taxon>
        <taxon>Stephanosporaceae</taxon>
        <taxon>Cristinia</taxon>
    </lineage>
</organism>
<feature type="domain" description="DUF6593" evidence="1">
    <location>
        <begin position="49"/>
        <end position="162"/>
    </location>
</feature>
<dbReference type="OrthoDB" id="3132420at2759"/>
<accession>A0A8K0UXE2</accession>
<dbReference type="AlphaFoldDB" id="A0A8K0UXE2"/>
<evidence type="ECO:0000313" key="2">
    <source>
        <dbReference type="EMBL" id="KAH8106213.1"/>
    </source>
</evidence>
<proteinExistence type="predicted"/>
<dbReference type="Pfam" id="PF20236">
    <property type="entry name" value="DUF6593"/>
    <property type="match status" value="1"/>
</dbReference>
<evidence type="ECO:0000313" key="3">
    <source>
        <dbReference type="Proteomes" id="UP000813824"/>
    </source>
</evidence>
<name>A0A8K0UXE2_9AGAR</name>
<dbReference type="InterPro" id="IPR046528">
    <property type="entry name" value="DUF6593"/>
</dbReference>
<reference evidence="2" key="1">
    <citation type="journal article" date="2021" name="New Phytol.">
        <title>Evolutionary innovations through gain and loss of genes in the ectomycorrhizal Boletales.</title>
        <authorList>
            <person name="Wu G."/>
            <person name="Miyauchi S."/>
            <person name="Morin E."/>
            <person name="Kuo A."/>
            <person name="Drula E."/>
            <person name="Varga T."/>
            <person name="Kohler A."/>
            <person name="Feng B."/>
            <person name="Cao Y."/>
            <person name="Lipzen A."/>
            <person name="Daum C."/>
            <person name="Hundley H."/>
            <person name="Pangilinan J."/>
            <person name="Johnson J."/>
            <person name="Barry K."/>
            <person name="LaButti K."/>
            <person name="Ng V."/>
            <person name="Ahrendt S."/>
            <person name="Min B."/>
            <person name="Choi I.G."/>
            <person name="Park H."/>
            <person name="Plett J.M."/>
            <person name="Magnuson J."/>
            <person name="Spatafora J.W."/>
            <person name="Nagy L.G."/>
            <person name="Henrissat B."/>
            <person name="Grigoriev I.V."/>
            <person name="Yang Z.L."/>
            <person name="Xu J."/>
            <person name="Martin F.M."/>
        </authorList>
    </citation>
    <scope>NUCLEOTIDE SEQUENCE</scope>
    <source>
        <strain evidence="2">KKN 215</strain>
    </source>
</reference>
<evidence type="ECO:0000259" key="1">
    <source>
        <dbReference type="Pfam" id="PF20236"/>
    </source>
</evidence>
<comment type="caution">
    <text evidence="2">The sequence shown here is derived from an EMBL/GenBank/DDBJ whole genome shotgun (WGS) entry which is preliminary data.</text>
</comment>
<keyword evidence="3" id="KW-1185">Reference proteome</keyword>
<sequence>MSAGEYAFQFVYPAATPTNDLRTVLVKQVVEGLESGIEFYKHPVTGSISGVTTFSRMNLETQRWETAGTVEWSSNHSAVVTFGIESISMRELRKPKKSSSQSRRFKAGGSEYKWKVTEDGLVCSGGSRGGKVVATWSQSTLTLRVAERIEPILDRVVVTCFLNIWMKSRNAW</sequence>
<dbReference type="Proteomes" id="UP000813824">
    <property type="component" value="Unassembled WGS sequence"/>
</dbReference>
<dbReference type="EMBL" id="JAEVFJ010000003">
    <property type="protein sequence ID" value="KAH8106213.1"/>
    <property type="molecule type" value="Genomic_DNA"/>
</dbReference>
<gene>
    <name evidence="2" type="ORF">BXZ70DRAFT_1004487</name>
</gene>